<dbReference type="Proteomes" id="UP000589896">
    <property type="component" value="Unassembled WGS sequence"/>
</dbReference>
<evidence type="ECO:0000313" key="2">
    <source>
        <dbReference type="EMBL" id="NYZ62785.1"/>
    </source>
</evidence>
<sequence>MRPRRLHWGELLLADAPGPGSPSARCTPDSCLEADALRRIDAAKTPIRSCLARNALMFTKWVWGAVVACGLALAGLPAAAQEMSFRSGVITGITPVQVPASTSQQAAPTRTGGAFGRALGRVAGRAASRVTGEYSYEAYDVASSATQDVVGGAAAAPGAAMVTAYMVMLRFDDGSESAIRAPSADRLRVGARARVFGTGSSAQIVAD</sequence>
<evidence type="ECO:0000256" key="1">
    <source>
        <dbReference type="SAM" id="Phobius"/>
    </source>
</evidence>
<reference evidence="2 3" key="1">
    <citation type="submission" date="2020-07" db="EMBL/GenBank/DDBJ databases">
        <title>isolation of Luteimonas sp. SJ-16.</title>
        <authorList>
            <person name="Huang X.-X."/>
            <person name="Xu L."/>
            <person name="Sun J.-Q."/>
        </authorList>
    </citation>
    <scope>NUCLEOTIDE SEQUENCE [LARGE SCALE GENOMIC DNA]</scope>
    <source>
        <strain evidence="2 3">SJ-16</strain>
    </source>
</reference>
<organism evidence="2 3">
    <name type="scientific">Luteimonas deserti</name>
    <dbReference type="NCBI Taxonomy" id="2752306"/>
    <lineage>
        <taxon>Bacteria</taxon>
        <taxon>Pseudomonadati</taxon>
        <taxon>Pseudomonadota</taxon>
        <taxon>Gammaproteobacteria</taxon>
        <taxon>Lysobacterales</taxon>
        <taxon>Lysobacteraceae</taxon>
        <taxon>Luteimonas</taxon>
    </lineage>
</organism>
<protein>
    <submittedName>
        <fullName evidence="2">Uncharacterized protein</fullName>
    </submittedName>
</protein>
<feature type="transmembrane region" description="Helical" evidence="1">
    <location>
        <begin position="61"/>
        <end position="80"/>
    </location>
</feature>
<dbReference type="RefSeq" id="WP_180545017.1">
    <property type="nucleotide sequence ID" value="NZ_JACCJZ010000016.1"/>
</dbReference>
<keyword evidence="1" id="KW-0812">Transmembrane</keyword>
<accession>A0A7Z0QTK2</accession>
<evidence type="ECO:0000313" key="3">
    <source>
        <dbReference type="Proteomes" id="UP000589896"/>
    </source>
</evidence>
<name>A0A7Z0QTK2_9GAMM</name>
<proteinExistence type="predicted"/>
<keyword evidence="1" id="KW-0472">Membrane</keyword>
<gene>
    <name evidence="2" type="ORF">H0E82_08410</name>
</gene>
<keyword evidence="1" id="KW-1133">Transmembrane helix</keyword>
<comment type="caution">
    <text evidence="2">The sequence shown here is derived from an EMBL/GenBank/DDBJ whole genome shotgun (WGS) entry which is preliminary data.</text>
</comment>
<dbReference type="EMBL" id="JACCJZ010000016">
    <property type="protein sequence ID" value="NYZ62785.1"/>
    <property type="molecule type" value="Genomic_DNA"/>
</dbReference>
<dbReference type="AlphaFoldDB" id="A0A7Z0QTK2"/>
<keyword evidence="3" id="KW-1185">Reference proteome</keyword>